<reference evidence="3 4" key="1">
    <citation type="submission" date="2020-02" db="EMBL/GenBank/DDBJ databases">
        <authorList>
            <person name="Ferguson B K."/>
        </authorList>
    </citation>
    <scope>NUCLEOTIDE SEQUENCE [LARGE SCALE GENOMIC DNA]</scope>
</reference>
<feature type="compositionally biased region" description="Basic and acidic residues" evidence="1">
    <location>
        <begin position="88"/>
        <end position="99"/>
    </location>
</feature>
<organism evidence="3 4">
    <name type="scientific">Trichogramma brassicae</name>
    <dbReference type="NCBI Taxonomy" id="86971"/>
    <lineage>
        <taxon>Eukaryota</taxon>
        <taxon>Metazoa</taxon>
        <taxon>Ecdysozoa</taxon>
        <taxon>Arthropoda</taxon>
        <taxon>Hexapoda</taxon>
        <taxon>Insecta</taxon>
        <taxon>Pterygota</taxon>
        <taxon>Neoptera</taxon>
        <taxon>Endopterygota</taxon>
        <taxon>Hymenoptera</taxon>
        <taxon>Apocrita</taxon>
        <taxon>Proctotrupomorpha</taxon>
        <taxon>Chalcidoidea</taxon>
        <taxon>Trichogrammatidae</taxon>
        <taxon>Trichogramma</taxon>
    </lineage>
</organism>
<gene>
    <name evidence="3" type="ORF">TBRA_LOCUS227</name>
</gene>
<feature type="region of interest" description="Disordered" evidence="1">
    <location>
        <begin position="26"/>
        <end position="99"/>
    </location>
</feature>
<keyword evidence="2" id="KW-0732">Signal</keyword>
<evidence type="ECO:0000256" key="2">
    <source>
        <dbReference type="SAM" id="SignalP"/>
    </source>
</evidence>
<sequence length="99" mass="11508">MKRTPFSTSRNGARWPAVLLLLAAAPEQNLNEETDTDETMTQKSDEPPDSAMNIGLFHEDHANSNDEQPPAPRRRYYQEKPTHKRKRQDGIRDTKWVIY</sequence>
<dbReference type="Proteomes" id="UP000479190">
    <property type="component" value="Unassembled WGS sequence"/>
</dbReference>
<dbReference type="AlphaFoldDB" id="A0A6H5HWD7"/>
<name>A0A6H5HWD7_9HYME</name>
<evidence type="ECO:0000256" key="1">
    <source>
        <dbReference type="SAM" id="MobiDB-lite"/>
    </source>
</evidence>
<proteinExistence type="predicted"/>
<evidence type="ECO:0000313" key="3">
    <source>
        <dbReference type="EMBL" id="CAB0027997.1"/>
    </source>
</evidence>
<protein>
    <submittedName>
        <fullName evidence="3">Uncharacterized protein</fullName>
    </submittedName>
</protein>
<feature type="chain" id="PRO_5026261542" evidence="2">
    <location>
        <begin position="32"/>
        <end position="99"/>
    </location>
</feature>
<dbReference type="EMBL" id="CADCXV010000054">
    <property type="protein sequence ID" value="CAB0027997.1"/>
    <property type="molecule type" value="Genomic_DNA"/>
</dbReference>
<evidence type="ECO:0000313" key="4">
    <source>
        <dbReference type="Proteomes" id="UP000479190"/>
    </source>
</evidence>
<feature type="signal peptide" evidence="2">
    <location>
        <begin position="1"/>
        <end position="31"/>
    </location>
</feature>
<keyword evidence="4" id="KW-1185">Reference proteome</keyword>
<accession>A0A6H5HWD7</accession>